<evidence type="ECO:0000313" key="5">
    <source>
        <dbReference type="Proteomes" id="UP000626109"/>
    </source>
</evidence>
<reference evidence="4" key="1">
    <citation type="submission" date="2021-02" db="EMBL/GenBank/DDBJ databases">
        <authorList>
            <person name="Dougan E. K."/>
            <person name="Rhodes N."/>
            <person name="Thang M."/>
            <person name="Chan C."/>
        </authorList>
    </citation>
    <scope>NUCLEOTIDE SEQUENCE</scope>
</reference>
<dbReference type="GO" id="GO:0099122">
    <property type="term" value="F:RNA polymerase II C-terminal domain binding"/>
    <property type="evidence" value="ECO:0007669"/>
    <property type="project" value="InterPro"/>
</dbReference>
<dbReference type="GO" id="GO:0016422">
    <property type="term" value="F:mRNA (2'-O-methyladenosine-N6-)-methyltransferase activity"/>
    <property type="evidence" value="ECO:0007669"/>
    <property type="project" value="InterPro"/>
</dbReference>
<dbReference type="Pfam" id="PF12237">
    <property type="entry name" value="PCIF1_WW"/>
    <property type="match status" value="1"/>
</dbReference>
<feature type="region of interest" description="Disordered" evidence="2">
    <location>
        <begin position="498"/>
        <end position="531"/>
    </location>
</feature>
<dbReference type="InterPro" id="IPR039881">
    <property type="entry name" value="PCIF1-like"/>
</dbReference>
<feature type="region of interest" description="Disordered" evidence="2">
    <location>
        <begin position="567"/>
        <end position="586"/>
    </location>
</feature>
<dbReference type="InterPro" id="IPR022035">
    <property type="entry name" value="PCIF1_WW"/>
</dbReference>
<dbReference type="PROSITE" id="PS50076">
    <property type="entry name" value="DNAJ_2"/>
    <property type="match status" value="1"/>
</dbReference>
<keyword evidence="1" id="KW-0175">Coiled coil</keyword>
<sequence>LLLSECRRYAALAELRKGFERSWKATWGYPAAAEAFNAWLLEELSYCEAPVWPPLPGRDDGPWPSSRSEAVTTWVLLVLPCSWPTTSSKDPVAQAQRYAQALKAPLLPHWPGLPTAAAADAADAALGEALRDFADEMQWNRSADEAPLLASVRSADALRTEVLARLRPLAASVIESRVAAFLLEVRGLSAEVRRRWAAEATEAAPGLSVASSESGASNSSGKALPDASKVRIELLGALPPALEGRMPRRHDVHATHVEKLRQFVVAAKGAEGGEDISFEVRCWVLLMRYKALFGPHDEGAGWHMALTRPVFACLQEVFGVEQELFASPLNCTLPRFCSVFPDTDVYFGSQGGFFGFCRGTLAKLGGNYECNPPFEEGLMQRVVAALLQALAELDTATSGAGVAVPASVALVLPTWAASQALKAATEASFCRAVLQVSGAEHCYLNGRQHCCQPKHRLLRQSEARGSSIIFLQNEAGAERWPATPERLDRLRAAWVEGGSEGGADDREVPVGRRRPSAGKRQLPEAEAVESEPSSAQLNLLTGAITMLRDMALVQDVLVVLRQHHPRRNRTTMASHKSIRSSSPRSPYEVLGIERGAAAADVKRAYRKQEPWLQATALKWHPDKCELDRAECEARFIEVAGAYEVLGDEAKRRSFDATGQRQSSASAGSSPDDLKRGDAGKRFRQCFSEHGKPSDFVPDGSSDRLHDGGDCFPQHLTLITACLLQPLAAECCKEVLYRFNSFFENFEDEKLDAYVQQAFEMFGASSGDKDTKDSWSVWGLKKAMKWGVKSFGQSVLEGIRNGDIQISLKDDSGQSGPAGPAGKVHGNGKKRNRRARSSLKICDLVSHDDMISLDHSLATMDTFISQPSSWAHVGVSGLVAELGLGGGRTALASDTTVRKTIMIAFPCKPAWLCNTREKGKRKRSVCLAWISMASAFFSLIDSLGETFEEAVGNVEDSLGNFEKEFDGALQQMDAGVDLDDVLEEIEVAGSNEVALLEAYRRLEVLARNQSPAVMQAWVVEDRVVPVVCAALCRVESARLAAGALARTLNGMGHALDITGASPEGLWPSIGPSEAVSAQSNDWLEALATIGMADALATAQWAKCVMMLKNDNAQLRDKVSQLESQLADTQSLLQERRQVESSLAQLAVAAGPPGLVVAPKRHVLCNMLLSGVAAGGGAPLRPPPGLEIPPPSSSMGSTRTCCTLEEEGEEEEEDVLHPPWQTVPWWSTASSSKRSTGSSELELDEASGLERSWSGAAAMHTCEWTIKHISSKFKTSCGFPLISPVFTSGVGPLCDFRLMLVPGKRWADADKGRKAKMDRASHGPPNGALQIKSQTAASCDKVRFYICAGSAKQGPIVCSFAEQGVQSVELEMDWQEQVARGCRFHAYEWVAMNWKSVTGACTGIVRLECALSVAHGCNSYTVDCRCMPEHSAQLEFREFCQQIVRRTENGKAMLKLMQAQDVSSQTQGLALLRRVYPHTSAVLGRHLLSDPAAVGALMQILQDASGSAWSADGDGKASLCAECVQFLSLVTAQDGDVRMIVTFQDGAEALLAIAAQALGAANAAGTGPESSSSAERSRAFLGTAAGACACVRNLVGQGSVAQKYMREAGHMVAVTRTLRGSLIVLQTSGGQAQLEAVALTLLDIVAAFVTGSGGEAAANAKQLLQGASLADLVFQEVLPAPRLSAALRLRAMEVFSDVLAAAAEPVLMCLTTASSGDTVLDTLVEMLLTGAYQ</sequence>
<dbReference type="InterPro" id="IPR011989">
    <property type="entry name" value="ARM-like"/>
</dbReference>
<dbReference type="SMART" id="SM00271">
    <property type="entry name" value="DnaJ"/>
    <property type="match status" value="1"/>
</dbReference>
<organism evidence="4 5">
    <name type="scientific">Polarella glacialis</name>
    <name type="common">Dinoflagellate</name>
    <dbReference type="NCBI Taxonomy" id="89957"/>
    <lineage>
        <taxon>Eukaryota</taxon>
        <taxon>Sar</taxon>
        <taxon>Alveolata</taxon>
        <taxon>Dinophyceae</taxon>
        <taxon>Suessiales</taxon>
        <taxon>Suessiaceae</taxon>
        <taxon>Polarella</taxon>
    </lineage>
</organism>
<feature type="compositionally biased region" description="Low complexity" evidence="2">
    <location>
        <begin position="658"/>
        <end position="669"/>
    </location>
</feature>
<feature type="domain" description="J" evidence="3">
    <location>
        <begin position="585"/>
        <end position="658"/>
    </location>
</feature>
<accession>A0A813LFL4</accession>
<dbReference type="Gene3D" id="1.25.10.10">
    <property type="entry name" value="Leucine-rich Repeat Variant"/>
    <property type="match status" value="1"/>
</dbReference>
<gene>
    <name evidence="4" type="ORF">PGLA2088_LOCUS44583</name>
</gene>
<dbReference type="CDD" id="cd06257">
    <property type="entry name" value="DnaJ"/>
    <property type="match status" value="1"/>
</dbReference>
<dbReference type="InterPro" id="IPR001623">
    <property type="entry name" value="DnaJ_domain"/>
</dbReference>
<dbReference type="SUPFAM" id="SSF46565">
    <property type="entry name" value="Chaperone J-domain"/>
    <property type="match status" value="1"/>
</dbReference>
<dbReference type="InterPro" id="IPR036869">
    <property type="entry name" value="J_dom_sf"/>
</dbReference>
<feature type="region of interest" description="Disordered" evidence="2">
    <location>
        <begin position="653"/>
        <end position="676"/>
    </location>
</feature>
<feature type="compositionally biased region" description="Basic residues" evidence="2">
    <location>
        <begin position="825"/>
        <end position="834"/>
    </location>
</feature>
<evidence type="ECO:0000313" key="4">
    <source>
        <dbReference type="EMBL" id="CAE8726739.1"/>
    </source>
</evidence>
<feature type="coiled-coil region" evidence="1">
    <location>
        <begin position="1103"/>
        <end position="1130"/>
    </location>
</feature>
<evidence type="ECO:0000256" key="2">
    <source>
        <dbReference type="SAM" id="MobiDB-lite"/>
    </source>
</evidence>
<evidence type="ECO:0000256" key="1">
    <source>
        <dbReference type="SAM" id="Coils"/>
    </source>
</evidence>
<feature type="non-terminal residue" evidence="4">
    <location>
        <position position="1731"/>
    </location>
</feature>
<dbReference type="Proteomes" id="UP000626109">
    <property type="component" value="Unassembled WGS sequence"/>
</dbReference>
<dbReference type="PROSITE" id="PS00636">
    <property type="entry name" value="DNAJ_1"/>
    <property type="match status" value="1"/>
</dbReference>
<name>A0A813LFL4_POLGL</name>
<dbReference type="PANTHER" id="PTHR21727:SF0">
    <property type="entry name" value="MRNA (2'-O-METHYLADENOSINE-N(6)-)-METHYLTRANSFERASE"/>
    <property type="match status" value="1"/>
</dbReference>
<comment type="caution">
    <text evidence="4">The sequence shown here is derived from an EMBL/GenBank/DDBJ whole genome shotgun (WGS) entry which is preliminary data.</text>
</comment>
<feature type="non-terminal residue" evidence="4">
    <location>
        <position position="1"/>
    </location>
</feature>
<dbReference type="PANTHER" id="PTHR21727">
    <property type="entry name" value="PHOSPHORYLATED CTD INTERACTING FACTOR 1"/>
    <property type="match status" value="1"/>
</dbReference>
<dbReference type="EMBL" id="CAJNNW010035273">
    <property type="protein sequence ID" value="CAE8726739.1"/>
    <property type="molecule type" value="Genomic_DNA"/>
</dbReference>
<dbReference type="Gene3D" id="1.10.287.110">
    <property type="entry name" value="DnaJ domain"/>
    <property type="match status" value="1"/>
</dbReference>
<dbReference type="Pfam" id="PF00226">
    <property type="entry name" value="DnaJ"/>
    <property type="match status" value="1"/>
</dbReference>
<dbReference type="InterPro" id="IPR018253">
    <property type="entry name" value="DnaJ_domain_CS"/>
</dbReference>
<proteinExistence type="predicted"/>
<evidence type="ECO:0000259" key="3">
    <source>
        <dbReference type="PROSITE" id="PS50076"/>
    </source>
</evidence>
<feature type="region of interest" description="Disordered" evidence="2">
    <location>
        <begin position="806"/>
        <end position="834"/>
    </location>
</feature>
<protein>
    <recommendedName>
        <fullName evidence="3">J domain-containing protein</fullName>
    </recommendedName>
</protein>
<dbReference type="PRINTS" id="PR00625">
    <property type="entry name" value="JDOMAIN"/>
</dbReference>